<gene>
    <name evidence="3" type="ORF">PROFUN_03874</name>
</gene>
<dbReference type="InParanoid" id="A0A2P6MTJ8"/>
<dbReference type="AlphaFoldDB" id="A0A2P6MTJ8"/>
<dbReference type="SUPFAM" id="SSF55826">
    <property type="entry name" value="YbaK/ProRS associated domain"/>
    <property type="match status" value="1"/>
</dbReference>
<evidence type="ECO:0000259" key="2">
    <source>
        <dbReference type="Pfam" id="PF04073"/>
    </source>
</evidence>
<sequence>MTDPPQPTPQEKDKALIEAQQRLFACLEETLKVDSSILQKERTHTHPPAFTVVQWRLILTENSITSKMCKNLFLKDKKAMEDTVVDLKVVTKMLKLPSGCLRFAPDEQLRSVQLLSTQLRISAVSPLALIQDREHRVLVLVDERIFEENGEEMLCFHPLSNRYTMLLTGSEMKRFLILYRVQWI</sequence>
<comment type="similarity">
    <text evidence="1">Belongs to the PRORSD1 family.</text>
</comment>
<dbReference type="GO" id="GO:0002161">
    <property type="term" value="F:aminoacyl-tRNA deacylase activity"/>
    <property type="evidence" value="ECO:0007669"/>
    <property type="project" value="InterPro"/>
</dbReference>
<protein>
    <recommendedName>
        <fullName evidence="2">YbaK/aminoacyl-tRNA synthetase-associated domain-containing protein</fullName>
    </recommendedName>
</protein>
<name>A0A2P6MTJ8_9EUKA</name>
<dbReference type="InterPro" id="IPR040285">
    <property type="entry name" value="ProX/PRXD1"/>
</dbReference>
<dbReference type="InterPro" id="IPR007214">
    <property type="entry name" value="YbaK/aa-tRNA-synth-assoc-dom"/>
</dbReference>
<evidence type="ECO:0000256" key="1">
    <source>
        <dbReference type="ARBA" id="ARBA00010201"/>
    </source>
</evidence>
<dbReference type="PANTHER" id="PTHR31423">
    <property type="entry name" value="YBAK DOMAIN-CONTAINING PROTEIN"/>
    <property type="match status" value="1"/>
</dbReference>
<reference evidence="3 4" key="1">
    <citation type="journal article" date="2018" name="Genome Biol. Evol.">
        <title>Multiple Roots of Fruiting Body Formation in Amoebozoa.</title>
        <authorList>
            <person name="Hillmann F."/>
            <person name="Forbes G."/>
            <person name="Novohradska S."/>
            <person name="Ferling I."/>
            <person name="Riege K."/>
            <person name="Groth M."/>
            <person name="Westermann M."/>
            <person name="Marz M."/>
            <person name="Spaller T."/>
            <person name="Winckler T."/>
            <person name="Schaap P."/>
            <person name="Glockner G."/>
        </authorList>
    </citation>
    <scope>NUCLEOTIDE SEQUENCE [LARGE SCALE GENOMIC DNA]</scope>
    <source>
        <strain evidence="3 4">Jena</strain>
    </source>
</reference>
<feature type="domain" description="YbaK/aminoacyl-tRNA synthetase-associated" evidence="2">
    <location>
        <begin position="66"/>
        <end position="175"/>
    </location>
</feature>
<evidence type="ECO:0000313" key="4">
    <source>
        <dbReference type="Proteomes" id="UP000241769"/>
    </source>
</evidence>
<comment type="caution">
    <text evidence="3">The sequence shown here is derived from an EMBL/GenBank/DDBJ whole genome shotgun (WGS) entry which is preliminary data.</text>
</comment>
<proteinExistence type="inferred from homology"/>
<dbReference type="PANTHER" id="PTHR31423:SF3">
    <property type="entry name" value="PROLYL-TRNA SYNTHETASE ASSOCIATED DOMAIN-CONTAINING PROTEIN 1-RELATED"/>
    <property type="match status" value="1"/>
</dbReference>
<organism evidence="3 4">
    <name type="scientific">Planoprotostelium fungivorum</name>
    <dbReference type="NCBI Taxonomy" id="1890364"/>
    <lineage>
        <taxon>Eukaryota</taxon>
        <taxon>Amoebozoa</taxon>
        <taxon>Evosea</taxon>
        <taxon>Variosea</taxon>
        <taxon>Cavosteliida</taxon>
        <taxon>Cavosteliaceae</taxon>
        <taxon>Planoprotostelium</taxon>
    </lineage>
</organism>
<evidence type="ECO:0000313" key="3">
    <source>
        <dbReference type="EMBL" id="PRP75038.1"/>
    </source>
</evidence>
<dbReference type="Proteomes" id="UP000241769">
    <property type="component" value="Unassembled WGS sequence"/>
</dbReference>
<dbReference type="EMBL" id="MDYQ01000419">
    <property type="protein sequence ID" value="PRP75038.1"/>
    <property type="molecule type" value="Genomic_DNA"/>
</dbReference>
<dbReference type="Gene3D" id="3.90.960.10">
    <property type="entry name" value="YbaK/aminoacyl-tRNA synthetase-associated domain"/>
    <property type="match status" value="1"/>
</dbReference>
<dbReference type="InterPro" id="IPR036754">
    <property type="entry name" value="YbaK/aa-tRNA-synt-asso_dom_sf"/>
</dbReference>
<dbReference type="OrthoDB" id="424586at2759"/>
<keyword evidence="4" id="KW-1185">Reference proteome</keyword>
<dbReference type="Pfam" id="PF04073">
    <property type="entry name" value="tRNA_edit"/>
    <property type="match status" value="1"/>
</dbReference>
<accession>A0A2P6MTJ8</accession>